<keyword evidence="6" id="KW-0961">Cell wall biogenesis/degradation</keyword>
<dbReference type="GO" id="GO:0008360">
    <property type="term" value="P:regulation of cell shape"/>
    <property type="evidence" value="ECO:0007669"/>
    <property type="project" value="UniProtKB-KW"/>
</dbReference>
<dbReference type="Proteomes" id="UP000625316">
    <property type="component" value="Unassembled WGS sequence"/>
</dbReference>
<dbReference type="Pfam" id="PF13480">
    <property type="entry name" value="Acetyltransf_6"/>
    <property type="match status" value="1"/>
</dbReference>
<name>A0A928VMG5_9CYAN</name>
<dbReference type="InterPro" id="IPR050644">
    <property type="entry name" value="PG_Glycine_Bridge_Synth"/>
</dbReference>
<evidence type="ECO:0000256" key="2">
    <source>
        <dbReference type="ARBA" id="ARBA00022679"/>
    </source>
</evidence>
<dbReference type="PANTHER" id="PTHR36174:SF1">
    <property type="entry name" value="LIPID II:GLYCINE GLYCYLTRANSFERASE"/>
    <property type="match status" value="1"/>
</dbReference>
<protein>
    <submittedName>
        <fullName evidence="8">GNAT family N-acetyltransferase</fullName>
    </submittedName>
</protein>
<dbReference type="RefSeq" id="WP_264323518.1">
    <property type="nucleotide sequence ID" value="NZ_JADEXQ010000006.1"/>
</dbReference>
<dbReference type="InterPro" id="IPR038740">
    <property type="entry name" value="BioF2-like_GNAT_dom"/>
</dbReference>
<evidence type="ECO:0000256" key="6">
    <source>
        <dbReference type="ARBA" id="ARBA00023316"/>
    </source>
</evidence>
<feature type="domain" description="BioF2-like acetyltransferase" evidence="7">
    <location>
        <begin position="162"/>
        <end position="292"/>
    </location>
</feature>
<evidence type="ECO:0000256" key="5">
    <source>
        <dbReference type="ARBA" id="ARBA00023315"/>
    </source>
</evidence>
<keyword evidence="2" id="KW-0808">Transferase</keyword>
<keyword evidence="4" id="KW-0573">Peptidoglycan synthesis</keyword>
<dbReference type="EMBL" id="JADEXQ010000006">
    <property type="protein sequence ID" value="MBE9028694.1"/>
    <property type="molecule type" value="Genomic_DNA"/>
</dbReference>
<evidence type="ECO:0000256" key="4">
    <source>
        <dbReference type="ARBA" id="ARBA00022984"/>
    </source>
</evidence>
<dbReference type="AlphaFoldDB" id="A0A928VMG5"/>
<sequence length="357" mass="40274">MNVHILQPDSPEWMDALTQLRHDVYQLPQYLQLEADRQGTIPEAVLIQEDDKTLLIPYLLRRCDDVVPAQMLEETLYDAISPYGYPGLLLSDAAIQTPGFPDSALAAFKQNLKDRGVCSIFLRLHPVLNESHTELFAPGTLTENGETVSVDLRLENLWSPTRSGHRSTINKCKRLGMEAKIVPVAANIDEFVSIYEETMDRVNANPGYYEFDRAYFHKMHDLLGEHLHMCVVEHEGEMACAGLYTESGGIVQSALGGTRDKFVNLSPSSLETDFARYWAKERGNEFMHLGGGVGGSKEDCVYRFKAGFSKLRHPFYTLRMVVDETKYQTLTQLRAQHLGNSVSKLEATEFFPSYRAA</sequence>
<reference evidence="8" key="1">
    <citation type="submission" date="2020-10" db="EMBL/GenBank/DDBJ databases">
        <authorList>
            <person name="Castelo-Branco R."/>
            <person name="Eusebio N."/>
            <person name="Adriana R."/>
            <person name="Vieira A."/>
            <person name="Brugerolle De Fraissinette N."/>
            <person name="Rezende De Castro R."/>
            <person name="Schneider M.P."/>
            <person name="Vasconcelos V."/>
            <person name="Leao P.N."/>
        </authorList>
    </citation>
    <scope>NUCLEOTIDE SEQUENCE</scope>
    <source>
        <strain evidence="8">LEGE 11480</strain>
    </source>
</reference>
<dbReference type="GO" id="GO:0071555">
    <property type="term" value="P:cell wall organization"/>
    <property type="evidence" value="ECO:0007669"/>
    <property type="project" value="UniProtKB-KW"/>
</dbReference>
<dbReference type="GO" id="GO:0009252">
    <property type="term" value="P:peptidoglycan biosynthetic process"/>
    <property type="evidence" value="ECO:0007669"/>
    <property type="project" value="UniProtKB-KW"/>
</dbReference>
<evidence type="ECO:0000256" key="1">
    <source>
        <dbReference type="ARBA" id="ARBA00009943"/>
    </source>
</evidence>
<keyword evidence="3" id="KW-0133">Cell shape</keyword>
<dbReference type="InterPro" id="IPR003447">
    <property type="entry name" value="FEMABX"/>
</dbReference>
<proteinExistence type="inferred from homology"/>
<evidence type="ECO:0000259" key="7">
    <source>
        <dbReference type="Pfam" id="PF13480"/>
    </source>
</evidence>
<dbReference type="InterPro" id="IPR016181">
    <property type="entry name" value="Acyl_CoA_acyltransferase"/>
</dbReference>
<accession>A0A928VMG5</accession>
<dbReference type="SUPFAM" id="SSF55729">
    <property type="entry name" value="Acyl-CoA N-acyltransferases (Nat)"/>
    <property type="match status" value="1"/>
</dbReference>
<comment type="caution">
    <text evidence="8">The sequence shown here is derived from an EMBL/GenBank/DDBJ whole genome shotgun (WGS) entry which is preliminary data.</text>
</comment>
<keyword evidence="5" id="KW-0012">Acyltransferase</keyword>
<comment type="similarity">
    <text evidence="1">Belongs to the FemABX family.</text>
</comment>
<evidence type="ECO:0000256" key="3">
    <source>
        <dbReference type="ARBA" id="ARBA00022960"/>
    </source>
</evidence>
<evidence type="ECO:0000313" key="9">
    <source>
        <dbReference type="Proteomes" id="UP000625316"/>
    </source>
</evidence>
<dbReference type="PROSITE" id="PS51191">
    <property type="entry name" value="FEMABX"/>
    <property type="match status" value="1"/>
</dbReference>
<dbReference type="PANTHER" id="PTHR36174">
    <property type="entry name" value="LIPID II:GLYCINE GLYCYLTRANSFERASE"/>
    <property type="match status" value="1"/>
</dbReference>
<dbReference type="GO" id="GO:0016755">
    <property type="term" value="F:aminoacyltransferase activity"/>
    <property type="evidence" value="ECO:0007669"/>
    <property type="project" value="InterPro"/>
</dbReference>
<gene>
    <name evidence="8" type="ORF">IQ266_02840</name>
</gene>
<keyword evidence="9" id="KW-1185">Reference proteome</keyword>
<dbReference type="Gene3D" id="3.40.630.30">
    <property type="match status" value="1"/>
</dbReference>
<organism evidence="8 9">
    <name type="scientific">Romeriopsis navalis LEGE 11480</name>
    <dbReference type="NCBI Taxonomy" id="2777977"/>
    <lineage>
        <taxon>Bacteria</taxon>
        <taxon>Bacillati</taxon>
        <taxon>Cyanobacteriota</taxon>
        <taxon>Cyanophyceae</taxon>
        <taxon>Leptolyngbyales</taxon>
        <taxon>Leptolyngbyaceae</taxon>
        <taxon>Romeriopsis</taxon>
        <taxon>Romeriopsis navalis</taxon>
    </lineage>
</organism>
<evidence type="ECO:0000313" key="8">
    <source>
        <dbReference type="EMBL" id="MBE9028694.1"/>
    </source>
</evidence>